<sequence>MKRCGTCGVSKPLDEFNRKSSSADGRQAVCRDCNRESSRRYYARNREHHIAVIRARTRAQQAASISFVSEYLSAHPCVDCGEADLRVLDFDHRPGSPKRDDVMRLVRNGHSIAVITSEVEKCDVRCRNCHAIVTYARMGANWRSAACEAQTAE</sequence>
<reference evidence="1 2" key="1">
    <citation type="submission" date="2023-07" db="EMBL/GenBank/DDBJ databases">
        <title>Comparative genomics of wheat-associated soil bacteria to identify genetic determinants of phenazine resistance.</title>
        <authorList>
            <person name="Mouncey N."/>
        </authorList>
    </citation>
    <scope>NUCLEOTIDE SEQUENCE [LARGE SCALE GENOMIC DNA]</scope>
    <source>
        <strain evidence="1 2">W4I9-1</strain>
    </source>
</reference>
<evidence type="ECO:0008006" key="3">
    <source>
        <dbReference type="Google" id="ProtNLM"/>
    </source>
</evidence>
<dbReference type="EMBL" id="JAUSXV010000001">
    <property type="protein sequence ID" value="MDQ0649184.1"/>
    <property type="molecule type" value="Genomic_DNA"/>
</dbReference>
<proteinExistence type="predicted"/>
<accession>A0AAW8F2Q2</accession>
<gene>
    <name evidence="1" type="ORF">QFZ53_003380</name>
</gene>
<dbReference type="AlphaFoldDB" id="A0AAW8F2Q2"/>
<comment type="caution">
    <text evidence="1">The sequence shown here is derived from an EMBL/GenBank/DDBJ whole genome shotgun (WGS) entry which is preliminary data.</text>
</comment>
<evidence type="ECO:0000313" key="2">
    <source>
        <dbReference type="Proteomes" id="UP001244427"/>
    </source>
</evidence>
<name>A0AAW8F2Q2_9MICO</name>
<organism evidence="1 2">
    <name type="scientific">Microbacterium natoriense</name>
    <dbReference type="NCBI Taxonomy" id="284570"/>
    <lineage>
        <taxon>Bacteria</taxon>
        <taxon>Bacillati</taxon>
        <taxon>Actinomycetota</taxon>
        <taxon>Actinomycetes</taxon>
        <taxon>Micrococcales</taxon>
        <taxon>Microbacteriaceae</taxon>
        <taxon>Microbacterium</taxon>
    </lineage>
</organism>
<protein>
    <recommendedName>
        <fullName evidence="3">HNH endonuclease</fullName>
    </recommendedName>
</protein>
<keyword evidence="2" id="KW-1185">Reference proteome</keyword>
<dbReference type="Proteomes" id="UP001244427">
    <property type="component" value="Unassembled WGS sequence"/>
</dbReference>
<evidence type="ECO:0000313" key="1">
    <source>
        <dbReference type="EMBL" id="MDQ0649184.1"/>
    </source>
</evidence>
<dbReference type="RefSeq" id="WP_292910855.1">
    <property type="nucleotide sequence ID" value="NZ_JAUSXV010000001.1"/>
</dbReference>